<evidence type="ECO:0000313" key="3">
    <source>
        <dbReference type="Proteomes" id="UP001597368"/>
    </source>
</evidence>
<gene>
    <name evidence="2" type="ORF">ACFSKW_05380</name>
</gene>
<dbReference type="Proteomes" id="UP001597368">
    <property type="component" value="Unassembled WGS sequence"/>
</dbReference>
<keyword evidence="3" id="KW-1185">Reference proteome</keyword>
<dbReference type="InterPro" id="IPR020835">
    <property type="entry name" value="Catalase_sf"/>
</dbReference>
<organism evidence="2 3">
    <name type="scientific">Nonomuraea mangrovi</name>
    <dbReference type="NCBI Taxonomy" id="2316207"/>
    <lineage>
        <taxon>Bacteria</taxon>
        <taxon>Bacillati</taxon>
        <taxon>Actinomycetota</taxon>
        <taxon>Actinomycetes</taxon>
        <taxon>Streptosporangiales</taxon>
        <taxon>Streptosporangiaceae</taxon>
        <taxon>Nonomuraea</taxon>
    </lineage>
</organism>
<evidence type="ECO:0000313" key="2">
    <source>
        <dbReference type="EMBL" id="MFD1930906.1"/>
    </source>
</evidence>
<feature type="region of interest" description="Disordered" evidence="1">
    <location>
        <begin position="1"/>
        <end position="21"/>
    </location>
</feature>
<dbReference type="RefSeq" id="WP_379569757.1">
    <property type="nucleotide sequence ID" value="NZ_JBHUFV010000006.1"/>
</dbReference>
<comment type="caution">
    <text evidence="2">The sequence shown here is derived from an EMBL/GenBank/DDBJ whole genome shotgun (WGS) entry which is preliminary data.</text>
</comment>
<protein>
    <submittedName>
        <fullName evidence="2">Uncharacterized protein</fullName>
    </submittedName>
</protein>
<feature type="compositionally biased region" description="Basic and acidic residues" evidence="1">
    <location>
        <begin position="90"/>
        <end position="105"/>
    </location>
</feature>
<dbReference type="SUPFAM" id="SSF56634">
    <property type="entry name" value="Heme-dependent catalase-like"/>
    <property type="match status" value="1"/>
</dbReference>
<dbReference type="EMBL" id="JBHUFV010000006">
    <property type="protein sequence ID" value="MFD1930906.1"/>
    <property type="molecule type" value="Genomic_DNA"/>
</dbReference>
<name>A0ABW4SP69_9ACTN</name>
<accession>A0ABW4SP69</accession>
<reference evidence="3" key="1">
    <citation type="journal article" date="2019" name="Int. J. Syst. Evol. Microbiol.">
        <title>The Global Catalogue of Microorganisms (GCM) 10K type strain sequencing project: providing services to taxonomists for standard genome sequencing and annotation.</title>
        <authorList>
            <consortium name="The Broad Institute Genomics Platform"/>
            <consortium name="The Broad Institute Genome Sequencing Center for Infectious Disease"/>
            <person name="Wu L."/>
            <person name="Ma J."/>
        </authorList>
    </citation>
    <scope>NUCLEOTIDE SEQUENCE [LARGE SCALE GENOMIC DNA]</scope>
    <source>
        <strain evidence="3">ICMP 6774ER</strain>
    </source>
</reference>
<feature type="compositionally biased region" description="Polar residues" evidence="1">
    <location>
        <begin position="1"/>
        <end position="11"/>
    </location>
</feature>
<evidence type="ECO:0000256" key="1">
    <source>
        <dbReference type="SAM" id="MobiDB-lite"/>
    </source>
</evidence>
<feature type="region of interest" description="Disordered" evidence="1">
    <location>
        <begin position="83"/>
        <end position="105"/>
    </location>
</feature>
<sequence>MTATPDATPSAQPERPGMKDGVCSEFTVFTKIKPGHAPRQDISDEETLRKMDALSFTPWRVTAEHAPLGEIMRAREEVYRRSSIQRHRLNQQERREPRSADEVSS</sequence>
<proteinExistence type="predicted"/>